<dbReference type="Gene3D" id="3.40.50.1820">
    <property type="entry name" value="alpha/beta hydrolase"/>
    <property type="match status" value="1"/>
</dbReference>
<feature type="chain" id="PRO_5020219137" evidence="1">
    <location>
        <begin position="25"/>
        <end position="314"/>
    </location>
</feature>
<proteinExistence type="predicted"/>
<feature type="domain" description="AB hydrolase-1" evidence="2">
    <location>
        <begin position="62"/>
        <end position="173"/>
    </location>
</feature>
<dbReference type="RefSeq" id="WP_162852977.1">
    <property type="nucleotide sequence ID" value="NZ_BAABEI010000012.1"/>
</dbReference>
<keyword evidence="1" id="KW-0732">Signal</keyword>
<feature type="signal peptide" evidence="1">
    <location>
        <begin position="1"/>
        <end position="24"/>
    </location>
</feature>
<evidence type="ECO:0000259" key="2">
    <source>
        <dbReference type="Pfam" id="PF00561"/>
    </source>
</evidence>
<protein>
    <submittedName>
        <fullName evidence="3">Pimeloyl-ACP methyl ester carboxylesterase</fullName>
    </submittedName>
</protein>
<dbReference type="GO" id="GO:0017171">
    <property type="term" value="F:serine hydrolase activity"/>
    <property type="evidence" value="ECO:0007669"/>
    <property type="project" value="TreeGrafter"/>
</dbReference>
<accession>A0A4R2D1D4</accession>
<comment type="caution">
    <text evidence="3">The sequence shown here is derived from an EMBL/GenBank/DDBJ whole genome shotgun (WGS) entry which is preliminary data.</text>
</comment>
<dbReference type="AlphaFoldDB" id="A0A4R2D1D4"/>
<dbReference type="Pfam" id="PF00561">
    <property type="entry name" value="Abhydrolase_1"/>
    <property type="match status" value="1"/>
</dbReference>
<dbReference type="PANTHER" id="PTHR46331">
    <property type="entry name" value="VALACYCLOVIR HYDROLASE"/>
    <property type="match status" value="1"/>
</dbReference>
<dbReference type="InterPro" id="IPR029058">
    <property type="entry name" value="AB_hydrolase_fold"/>
</dbReference>
<dbReference type="EMBL" id="SLVX01000002">
    <property type="protein sequence ID" value="TCN48037.1"/>
    <property type="molecule type" value="Genomic_DNA"/>
</dbReference>
<dbReference type="SUPFAM" id="SSF53474">
    <property type="entry name" value="alpha/beta-Hydrolases"/>
    <property type="match status" value="1"/>
</dbReference>
<reference evidence="3 4" key="1">
    <citation type="submission" date="2019-03" db="EMBL/GenBank/DDBJ databases">
        <title>Genomic Encyclopedia of Type Strains, Phase IV (KMG-IV): sequencing the most valuable type-strain genomes for metagenomic binning, comparative biology and taxonomic classification.</title>
        <authorList>
            <person name="Goeker M."/>
        </authorList>
    </citation>
    <scope>NUCLEOTIDE SEQUENCE [LARGE SCALE GENOMIC DNA]</scope>
    <source>
        <strain evidence="3 4">DSM 18401</strain>
    </source>
</reference>
<dbReference type="PRINTS" id="PR00111">
    <property type="entry name" value="ABHYDROLASE"/>
</dbReference>
<dbReference type="Proteomes" id="UP000295351">
    <property type="component" value="Unassembled WGS sequence"/>
</dbReference>
<sequence length="314" mass="33519">MPKMTIITLLTAALAALAPLSAQAEDVTENPLQGEAGRPDKAGHLTVNGIDYYYEIRGKGEPLLLLHGGLGQIEMFGANLKTLQDNRQVIGVDLQGHGRTPLGTRPIDIAAIGADMAELVEELGYDKVDVLGYSFGGGVALHMAAGAPDKVRRLVIASAPFARNGFFPEMLPQQEAVSGAMAEMMKETPMYKSYAAVAPDVSEFPKLLDAMGAAMRVDYDASDAVAKLAMPVMLIFGDSDMIRPEHIVEFYQKLGGGLRDAGWMRENMVKNRLAILPGLTHYETFAAPALVGTALPFLNGETGAQSWAGQVSGE</sequence>
<dbReference type="InterPro" id="IPR000073">
    <property type="entry name" value="AB_hydrolase_1"/>
</dbReference>
<dbReference type="PANTHER" id="PTHR46331:SF2">
    <property type="entry name" value="VALACYCLOVIR HYDROLASE"/>
    <property type="match status" value="1"/>
</dbReference>
<name>A0A4R2D1D4_SHIGR</name>
<evidence type="ECO:0000313" key="3">
    <source>
        <dbReference type="EMBL" id="TCN48037.1"/>
    </source>
</evidence>
<organism evidence="3 4">
    <name type="scientific">Shinella granuli</name>
    <dbReference type="NCBI Taxonomy" id="323621"/>
    <lineage>
        <taxon>Bacteria</taxon>
        <taxon>Pseudomonadati</taxon>
        <taxon>Pseudomonadota</taxon>
        <taxon>Alphaproteobacteria</taxon>
        <taxon>Hyphomicrobiales</taxon>
        <taxon>Rhizobiaceae</taxon>
        <taxon>Shinella</taxon>
    </lineage>
</organism>
<evidence type="ECO:0000313" key="4">
    <source>
        <dbReference type="Proteomes" id="UP000295351"/>
    </source>
</evidence>
<gene>
    <name evidence="3" type="ORF">EV665_102566</name>
</gene>
<keyword evidence="4" id="KW-1185">Reference proteome</keyword>
<evidence type="ECO:0000256" key="1">
    <source>
        <dbReference type="SAM" id="SignalP"/>
    </source>
</evidence>